<keyword evidence="3" id="KW-0328">Glycosyltransferase</keyword>
<organism evidence="7 8">
    <name type="scientific">Strongyloides papillosus</name>
    <name type="common">Intestinal threadworm</name>
    <dbReference type="NCBI Taxonomy" id="174720"/>
    <lineage>
        <taxon>Eukaryota</taxon>
        <taxon>Metazoa</taxon>
        <taxon>Ecdysozoa</taxon>
        <taxon>Nematoda</taxon>
        <taxon>Chromadorea</taxon>
        <taxon>Rhabditida</taxon>
        <taxon>Tylenchina</taxon>
        <taxon>Panagrolaimomorpha</taxon>
        <taxon>Strongyloidoidea</taxon>
        <taxon>Strongyloididae</taxon>
        <taxon>Strongyloides</taxon>
    </lineage>
</organism>
<name>A0A0N5BUV3_STREA</name>
<evidence type="ECO:0000256" key="5">
    <source>
        <dbReference type="ARBA" id="ARBA00047475"/>
    </source>
</evidence>
<sequence length="195" mass="22481">MWKYEEPEDGTGKDIENLVLSKWLPQSDLLNDERLSLFVTHGGMGSITELSFRGVPTVVIPVMGDQYRNSKLVERQNYGIIMDKLDLANPDILIKNINIVLDDDTYKKNAKMVSRRLNKRPIGSKRLLIEHIEFAAEFGKLEMLDLASRNMGVIEYYNLDIILPLFLGLFLFVYILSYIILKVIRKLFTIKAKID</sequence>
<accession>A0A0N5BUV3</accession>
<comment type="similarity">
    <text evidence="1">Belongs to the UDP-glycosyltransferase family.</text>
</comment>
<evidence type="ECO:0000256" key="1">
    <source>
        <dbReference type="ARBA" id="ARBA00009995"/>
    </source>
</evidence>
<keyword evidence="4" id="KW-0808">Transferase</keyword>
<evidence type="ECO:0000256" key="2">
    <source>
        <dbReference type="ARBA" id="ARBA00012544"/>
    </source>
</evidence>
<dbReference type="PANTHER" id="PTHR48043:SF23">
    <property type="entry name" value="UDP-GLUCURONOSYLTRANSFERASE"/>
    <property type="match status" value="1"/>
</dbReference>
<dbReference type="EC" id="2.4.1.17" evidence="2"/>
<dbReference type="CDD" id="cd03784">
    <property type="entry name" value="GT1_Gtf-like"/>
    <property type="match status" value="1"/>
</dbReference>
<keyword evidence="6" id="KW-1133">Transmembrane helix</keyword>
<dbReference type="Proteomes" id="UP000046392">
    <property type="component" value="Unplaced"/>
</dbReference>
<protein>
    <recommendedName>
        <fullName evidence="2">glucuronosyltransferase</fullName>
        <ecNumber evidence="2">2.4.1.17</ecNumber>
    </recommendedName>
</protein>
<keyword evidence="7" id="KW-1185">Reference proteome</keyword>
<dbReference type="AlphaFoldDB" id="A0A0N5BUV3"/>
<dbReference type="PANTHER" id="PTHR48043">
    <property type="entry name" value="EG:EG0003.4 PROTEIN-RELATED"/>
    <property type="match status" value="1"/>
</dbReference>
<evidence type="ECO:0000256" key="3">
    <source>
        <dbReference type="ARBA" id="ARBA00022676"/>
    </source>
</evidence>
<dbReference type="Gene3D" id="3.40.50.2000">
    <property type="entry name" value="Glycogen Phosphorylase B"/>
    <property type="match status" value="1"/>
</dbReference>
<dbReference type="GO" id="GO:0015020">
    <property type="term" value="F:glucuronosyltransferase activity"/>
    <property type="evidence" value="ECO:0007669"/>
    <property type="project" value="UniProtKB-EC"/>
</dbReference>
<dbReference type="InterPro" id="IPR002213">
    <property type="entry name" value="UDP_glucos_trans"/>
</dbReference>
<dbReference type="InterPro" id="IPR050271">
    <property type="entry name" value="UDP-glycosyltransferase"/>
</dbReference>
<comment type="catalytic activity">
    <reaction evidence="5">
        <text>glucuronate acceptor + UDP-alpha-D-glucuronate = acceptor beta-D-glucuronoside + UDP + H(+)</text>
        <dbReference type="Rhea" id="RHEA:21032"/>
        <dbReference type="ChEBI" id="CHEBI:15378"/>
        <dbReference type="ChEBI" id="CHEBI:58052"/>
        <dbReference type="ChEBI" id="CHEBI:58223"/>
        <dbReference type="ChEBI" id="CHEBI:132367"/>
        <dbReference type="ChEBI" id="CHEBI:132368"/>
        <dbReference type="EC" id="2.4.1.17"/>
    </reaction>
</comment>
<dbReference type="WBParaSite" id="SPAL_0000962100.1">
    <property type="protein sequence ID" value="SPAL_0000962100.1"/>
    <property type="gene ID" value="SPAL_0000962100"/>
</dbReference>
<proteinExistence type="inferred from homology"/>
<keyword evidence="6" id="KW-0812">Transmembrane</keyword>
<reference evidence="8" key="1">
    <citation type="submission" date="2017-02" db="UniProtKB">
        <authorList>
            <consortium name="WormBaseParasite"/>
        </authorList>
    </citation>
    <scope>IDENTIFICATION</scope>
</reference>
<evidence type="ECO:0000256" key="6">
    <source>
        <dbReference type="SAM" id="Phobius"/>
    </source>
</evidence>
<evidence type="ECO:0000313" key="8">
    <source>
        <dbReference type="WBParaSite" id="SPAL_0000962100.1"/>
    </source>
</evidence>
<dbReference type="SUPFAM" id="SSF53756">
    <property type="entry name" value="UDP-Glycosyltransferase/glycogen phosphorylase"/>
    <property type="match status" value="1"/>
</dbReference>
<keyword evidence="6" id="KW-0472">Membrane</keyword>
<evidence type="ECO:0000313" key="7">
    <source>
        <dbReference type="Proteomes" id="UP000046392"/>
    </source>
</evidence>
<dbReference type="Pfam" id="PF00201">
    <property type="entry name" value="UDPGT"/>
    <property type="match status" value="1"/>
</dbReference>
<evidence type="ECO:0000256" key="4">
    <source>
        <dbReference type="ARBA" id="ARBA00022679"/>
    </source>
</evidence>
<feature type="transmembrane region" description="Helical" evidence="6">
    <location>
        <begin position="161"/>
        <end position="181"/>
    </location>
</feature>